<dbReference type="GO" id="GO:0016787">
    <property type="term" value="F:hydrolase activity"/>
    <property type="evidence" value="ECO:0007669"/>
    <property type="project" value="UniProtKB-KW"/>
</dbReference>
<dbReference type="InterPro" id="IPR052908">
    <property type="entry name" value="AP-4-A_phosphorylase"/>
</dbReference>
<evidence type="ECO:0000256" key="3">
    <source>
        <dbReference type="PIRSR" id="PIRSR601310-1"/>
    </source>
</evidence>
<dbReference type="PANTHER" id="PTHR42997">
    <property type="entry name" value="HIT FAMILY HYDROLASE"/>
    <property type="match status" value="1"/>
</dbReference>
<keyword evidence="9" id="KW-1185">Reference proteome</keyword>
<dbReference type="RefSeq" id="WP_202593672.1">
    <property type="nucleotide sequence ID" value="NZ_CCEJ010000001.1"/>
</dbReference>
<evidence type="ECO:0000256" key="2">
    <source>
        <dbReference type="ARBA" id="ARBA00022801"/>
    </source>
</evidence>
<dbReference type="Gene3D" id="3.30.428.10">
    <property type="entry name" value="HIT-like"/>
    <property type="match status" value="1"/>
</dbReference>
<reference evidence="8" key="1">
    <citation type="submission" date="2013-12" db="EMBL/GenBank/DDBJ databases">
        <authorList>
            <person name="Linke B."/>
        </authorList>
    </citation>
    <scope>NUCLEOTIDE SEQUENCE [LARGE SCALE GENOMIC DNA]</scope>
    <source>
        <strain evidence="8">CRIB-18</strain>
    </source>
</reference>
<dbReference type="Pfam" id="PF01230">
    <property type="entry name" value="HIT"/>
    <property type="match status" value="1"/>
</dbReference>
<dbReference type="GO" id="GO:0000166">
    <property type="term" value="F:nucleotide binding"/>
    <property type="evidence" value="ECO:0007669"/>
    <property type="project" value="UniProtKB-KW"/>
</dbReference>
<reference evidence="8" key="2">
    <citation type="submission" date="2014-09" db="EMBL/GenBank/DDBJ databases">
        <title>Criblamydia sequanensis harbors a mega-plasmid encoding arsenite resistance.</title>
        <authorList>
            <person name="Bertelli C."/>
            <person name="Goesmann A."/>
            <person name="Greub G."/>
        </authorList>
    </citation>
    <scope>NUCLEOTIDE SEQUENCE [LARGE SCALE GENOMIC DNA]</scope>
    <source>
        <strain evidence="8">CRIB-18</strain>
    </source>
</reference>
<feature type="binding site" evidence="5">
    <location>
        <begin position="223"/>
        <end position="226"/>
    </location>
    <ligand>
        <name>substrate</name>
    </ligand>
</feature>
<dbReference type="InterPro" id="IPR038735">
    <property type="entry name" value="MSMEG_1276-like_NTP-PPase_dom"/>
</dbReference>
<keyword evidence="1" id="KW-0547">Nucleotide-binding</keyword>
<organism evidence="8 9">
    <name type="scientific">Candidatus Criblamydia sequanensis CRIB-18</name>
    <dbReference type="NCBI Taxonomy" id="1437425"/>
    <lineage>
        <taxon>Bacteria</taxon>
        <taxon>Pseudomonadati</taxon>
        <taxon>Chlamydiota</taxon>
        <taxon>Chlamydiia</taxon>
        <taxon>Parachlamydiales</taxon>
        <taxon>Candidatus Criblamydiaceae</taxon>
        <taxon>Candidatus Criblamydia</taxon>
    </lineage>
</organism>
<accession>A0A090D0R3</accession>
<dbReference type="eggNOG" id="COG0537">
    <property type="taxonomic scope" value="Bacteria"/>
</dbReference>
<dbReference type="InterPro" id="IPR019808">
    <property type="entry name" value="Histidine_triad_CS"/>
</dbReference>
<name>A0A090D0R3_9BACT</name>
<dbReference type="InterPro" id="IPR001310">
    <property type="entry name" value="Histidine_triad_HIT"/>
</dbReference>
<sequence>MSDKPLLEFQMQKLIRDKIPDLFSSDEVLFKTEILDEACYRKELKEKLKEETFEILNTSTKEELKEELADLLEVIESIIKAEGLSWEEVKQIQKKKRESKGGFDSRLLAHCVQIKEGNKEASYFKKRDLSMEHDCLFCKFLRDDSKIEVVGRFKHCFVMKDRYPVAKGHILIIPYVHYENWFEAKPEVQHEIIEILNVMKKKWDKVYAPDGYNIGANAGRAAGQTVMHLHVHLIPRYKGDMEDPRGGVRGVIPEKQKYG</sequence>
<keyword evidence="2" id="KW-0378">Hydrolase</keyword>
<dbReference type="PRINTS" id="PR00332">
    <property type="entry name" value="HISTRIAD"/>
</dbReference>
<dbReference type="SUPFAM" id="SSF101386">
    <property type="entry name" value="all-alpha NTP pyrophosphatases"/>
    <property type="match status" value="1"/>
</dbReference>
<dbReference type="AlphaFoldDB" id="A0A090D0R3"/>
<feature type="short sequence motif" description="Histidine triad motif" evidence="4 6">
    <location>
        <begin position="228"/>
        <end position="232"/>
    </location>
</feature>
<dbReference type="InterPro" id="IPR039383">
    <property type="entry name" value="FHIT"/>
</dbReference>
<dbReference type="PROSITE" id="PS00892">
    <property type="entry name" value="HIT_1"/>
    <property type="match status" value="1"/>
</dbReference>
<dbReference type="PROSITE" id="PS51084">
    <property type="entry name" value="HIT_2"/>
    <property type="match status" value="1"/>
</dbReference>
<gene>
    <name evidence="8" type="ORF">CSEC_0324</name>
</gene>
<proteinExistence type="predicted"/>
<feature type="binding site" evidence="5">
    <location>
        <position position="232"/>
    </location>
    <ligand>
        <name>substrate</name>
    </ligand>
</feature>
<dbReference type="EMBL" id="CCEJ010000001">
    <property type="protein sequence ID" value="CDR33163.1"/>
    <property type="molecule type" value="Genomic_DNA"/>
</dbReference>
<dbReference type="PANTHER" id="PTHR42997:SF1">
    <property type="entry name" value="AP-4-A PHOSPHORYLASE"/>
    <property type="match status" value="1"/>
</dbReference>
<dbReference type="eggNOG" id="COG4997">
    <property type="taxonomic scope" value="Bacteria"/>
</dbReference>
<evidence type="ECO:0000313" key="8">
    <source>
        <dbReference type="EMBL" id="CDR33163.1"/>
    </source>
</evidence>
<evidence type="ECO:0000256" key="6">
    <source>
        <dbReference type="PROSITE-ProRule" id="PRU00464"/>
    </source>
</evidence>
<evidence type="ECO:0000256" key="5">
    <source>
        <dbReference type="PIRSR" id="PIRSR639383-2"/>
    </source>
</evidence>
<evidence type="ECO:0000313" key="9">
    <source>
        <dbReference type="Proteomes" id="UP000031552"/>
    </source>
</evidence>
<dbReference type="STRING" id="1437425.CSEC_0324"/>
<dbReference type="CDD" id="cd01275">
    <property type="entry name" value="FHIT"/>
    <property type="match status" value="1"/>
</dbReference>
<feature type="domain" description="HIT" evidence="7">
    <location>
        <begin position="136"/>
        <end position="243"/>
    </location>
</feature>
<dbReference type="InterPro" id="IPR011146">
    <property type="entry name" value="HIT-like"/>
</dbReference>
<dbReference type="CDD" id="cd11532">
    <property type="entry name" value="NTP-PPase_COG4997"/>
    <property type="match status" value="1"/>
</dbReference>
<comment type="caution">
    <text evidence="8">The sequence shown here is derived from an EMBL/GenBank/DDBJ whole genome shotgun (WGS) entry which is preliminary data.</text>
</comment>
<dbReference type="InterPro" id="IPR036265">
    <property type="entry name" value="HIT-like_sf"/>
</dbReference>
<dbReference type="Proteomes" id="UP000031552">
    <property type="component" value="Unassembled WGS sequence"/>
</dbReference>
<dbReference type="SUPFAM" id="SSF54197">
    <property type="entry name" value="HIT-like"/>
    <property type="match status" value="1"/>
</dbReference>
<feature type="active site" description="Tele-AMP-histidine intermediate" evidence="3">
    <location>
        <position position="230"/>
    </location>
</feature>
<evidence type="ECO:0000256" key="4">
    <source>
        <dbReference type="PIRSR" id="PIRSR601310-3"/>
    </source>
</evidence>
<evidence type="ECO:0000256" key="1">
    <source>
        <dbReference type="ARBA" id="ARBA00022741"/>
    </source>
</evidence>
<protein>
    <recommendedName>
        <fullName evidence="7">HIT domain-containing protein</fullName>
    </recommendedName>
</protein>
<evidence type="ECO:0000259" key="7">
    <source>
        <dbReference type="PROSITE" id="PS51084"/>
    </source>
</evidence>